<dbReference type="Proteomes" id="UP000009173">
    <property type="component" value="Chromosome"/>
</dbReference>
<protein>
    <submittedName>
        <fullName evidence="2">Uncharacterized protein</fullName>
    </submittedName>
</protein>
<feature type="region of interest" description="Disordered" evidence="1">
    <location>
        <begin position="38"/>
        <end position="86"/>
    </location>
</feature>
<sequence>MRLTDDTPMKDNAAAPLTLLRSPARGCAFPPLPPNRCIHGLRHEPSPLRRTGETIPRRRQTSPLLNAMRQNRAPPPAGQPPSKGINCLRLFQQQPAPRHRYG</sequence>
<dbReference type="AlphaFoldDB" id="A0A0H3AAZ1"/>
<dbReference type="EMBL" id="CP000527">
    <property type="protein sequence ID" value="ABM29579.1"/>
    <property type="molecule type" value="Genomic_DNA"/>
</dbReference>
<reference evidence="3" key="1">
    <citation type="journal article" date="2009" name="Environ. Microbiol.">
        <title>Contribution of mobile genetic elements to Desulfovibrio vulgaris genome plasticity.</title>
        <authorList>
            <person name="Walker C.B."/>
            <person name="Stolyar S."/>
            <person name="Chivian D."/>
            <person name="Pinel N."/>
            <person name="Gabster J.A."/>
            <person name="Dehal P.S."/>
            <person name="He Z."/>
            <person name="Yang Z.K."/>
            <person name="Yen H.C."/>
            <person name="Zhou J."/>
            <person name="Wall J.D."/>
            <person name="Hazen T.C."/>
            <person name="Arkin A.P."/>
            <person name="Stahl D.A."/>
        </authorList>
    </citation>
    <scope>NUCLEOTIDE SEQUENCE [LARGE SCALE GENOMIC DNA]</scope>
    <source>
        <strain evidence="3">DP4</strain>
    </source>
</reference>
<accession>A0A0H3AAZ1</accession>
<dbReference type="HOGENOM" id="CLU_2272894_0_0_7"/>
<evidence type="ECO:0000256" key="1">
    <source>
        <dbReference type="SAM" id="MobiDB-lite"/>
    </source>
</evidence>
<name>A0A0H3AAZ1_NITV4</name>
<dbReference type="KEGG" id="dvl:Dvul_2563"/>
<evidence type="ECO:0000313" key="2">
    <source>
        <dbReference type="EMBL" id="ABM29579.1"/>
    </source>
</evidence>
<proteinExistence type="predicted"/>
<organism evidence="2 3">
    <name type="scientific">Nitratidesulfovibrio vulgaris (strain DP4)</name>
    <name type="common">Desulfovibrio vulgaris</name>
    <dbReference type="NCBI Taxonomy" id="391774"/>
    <lineage>
        <taxon>Bacteria</taxon>
        <taxon>Pseudomonadati</taxon>
        <taxon>Thermodesulfobacteriota</taxon>
        <taxon>Desulfovibrionia</taxon>
        <taxon>Desulfovibrionales</taxon>
        <taxon>Desulfovibrionaceae</taxon>
        <taxon>Nitratidesulfovibrio</taxon>
    </lineage>
</organism>
<feature type="compositionally biased region" description="Basic and acidic residues" evidence="1">
    <location>
        <begin position="41"/>
        <end position="56"/>
    </location>
</feature>
<evidence type="ECO:0000313" key="3">
    <source>
        <dbReference type="Proteomes" id="UP000009173"/>
    </source>
</evidence>
<gene>
    <name evidence="2" type="ordered locus">Dvul_2563</name>
</gene>